<proteinExistence type="predicted"/>
<gene>
    <name evidence="1" type="ORF">BV25DRAFT_1920092</name>
</gene>
<comment type="caution">
    <text evidence="1">The sequence shown here is derived from an EMBL/GenBank/DDBJ whole genome shotgun (WGS) entry which is preliminary data.</text>
</comment>
<evidence type="ECO:0000313" key="2">
    <source>
        <dbReference type="Proteomes" id="UP000814140"/>
    </source>
</evidence>
<dbReference type="Proteomes" id="UP000814140">
    <property type="component" value="Unassembled WGS sequence"/>
</dbReference>
<organism evidence="1 2">
    <name type="scientific">Artomyces pyxidatus</name>
    <dbReference type="NCBI Taxonomy" id="48021"/>
    <lineage>
        <taxon>Eukaryota</taxon>
        <taxon>Fungi</taxon>
        <taxon>Dikarya</taxon>
        <taxon>Basidiomycota</taxon>
        <taxon>Agaricomycotina</taxon>
        <taxon>Agaricomycetes</taxon>
        <taxon>Russulales</taxon>
        <taxon>Auriscalpiaceae</taxon>
        <taxon>Artomyces</taxon>
    </lineage>
</organism>
<accession>A0ACB8SMN4</accession>
<evidence type="ECO:0000313" key="1">
    <source>
        <dbReference type="EMBL" id="KAI0057502.1"/>
    </source>
</evidence>
<reference evidence="1" key="2">
    <citation type="journal article" date="2022" name="New Phytol.">
        <title>Evolutionary transition to the ectomycorrhizal habit in the genomes of a hyperdiverse lineage of mushroom-forming fungi.</title>
        <authorList>
            <person name="Looney B."/>
            <person name="Miyauchi S."/>
            <person name="Morin E."/>
            <person name="Drula E."/>
            <person name="Courty P.E."/>
            <person name="Kohler A."/>
            <person name="Kuo A."/>
            <person name="LaButti K."/>
            <person name="Pangilinan J."/>
            <person name="Lipzen A."/>
            <person name="Riley R."/>
            <person name="Andreopoulos W."/>
            <person name="He G."/>
            <person name="Johnson J."/>
            <person name="Nolan M."/>
            <person name="Tritt A."/>
            <person name="Barry K.W."/>
            <person name="Grigoriev I.V."/>
            <person name="Nagy L.G."/>
            <person name="Hibbett D."/>
            <person name="Henrissat B."/>
            <person name="Matheny P.B."/>
            <person name="Labbe J."/>
            <person name="Martin F.M."/>
        </authorList>
    </citation>
    <scope>NUCLEOTIDE SEQUENCE</scope>
    <source>
        <strain evidence="1">HHB10654</strain>
    </source>
</reference>
<name>A0ACB8SMN4_9AGAM</name>
<keyword evidence="2" id="KW-1185">Reference proteome</keyword>
<protein>
    <submittedName>
        <fullName evidence="1">Uncharacterized protein</fullName>
    </submittedName>
</protein>
<sequence length="285" mass="32443">MAFFQNTSGTELVRDQWPGSVARTAADELAYQQLTHQHVVPCTYEDMCEWAYVWHDARSHNFSRQFRLLHHPTPTYDQMNLRHVEITFRFQGFLGKHNLKTLGNWNGNPERAYRASQSIELHGGHFPEVFSAQFHAFEHVKTLVHRALLSEDELFHMLSDIGDNTEQRIAFDRRVFTKVFNPATIVDQWRITEKLALGRRLADGTIERCNQFIFARGDFVDVAAAVDIANVKTYRGIPGVSIQLCPRHVVQLCKAADVPTILNVPADIALDAVAEPSIESTGLLF</sequence>
<reference evidence="1" key="1">
    <citation type="submission" date="2021-03" db="EMBL/GenBank/DDBJ databases">
        <authorList>
            <consortium name="DOE Joint Genome Institute"/>
            <person name="Ahrendt S."/>
            <person name="Looney B.P."/>
            <person name="Miyauchi S."/>
            <person name="Morin E."/>
            <person name="Drula E."/>
            <person name="Courty P.E."/>
            <person name="Chicoki N."/>
            <person name="Fauchery L."/>
            <person name="Kohler A."/>
            <person name="Kuo A."/>
            <person name="Labutti K."/>
            <person name="Pangilinan J."/>
            <person name="Lipzen A."/>
            <person name="Riley R."/>
            <person name="Andreopoulos W."/>
            <person name="He G."/>
            <person name="Johnson J."/>
            <person name="Barry K.W."/>
            <person name="Grigoriev I.V."/>
            <person name="Nagy L."/>
            <person name="Hibbett D."/>
            <person name="Henrissat B."/>
            <person name="Matheny P.B."/>
            <person name="Labbe J."/>
            <person name="Martin F."/>
        </authorList>
    </citation>
    <scope>NUCLEOTIDE SEQUENCE</scope>
    <source>
        <strain evidence="1">HHB10654</strain>
    </source>
</reference>
<dbReference type="EMBL" id="MU277246">
    <property type="protein sequence ID" value="KAI0057502.1"/>
    <property type="molecule type" value="Genomic_DNA"/>
</dbReference>